<evidence type="ECO:0000313" key="13">
    <source>
        <dbReference type="Proteomes" id="UP000694545"/>
    </source>
</evidence>
<keyword evidence="6" id="KW-1133">Transmembrane helix</keyword>
<dbReference type="Proteomes" id="UP000694545">
    <property type="component" value="Unplaced"/>
</dbReference>
<dbReference type="InterPro" id="IPR011162">
    <property type="entry name" value="MHC_I/II-like_Ag-recog"/>
</dbReference>
<proteinExistence type="predicted"/>
<evidence type="ECO:0000256" key="1">
    <source>
        <dbReference type="ARBA" id="ARBA00004479"/>
    </source>
</evidence>
<dbReference type="GO" id="GO:0006955">
    <property type="term" value="P:immune response"/>
    <property type="evidence" value="ECO:0007669"/>
    <property type="project" value="TreeGrafter"/>
</dbReference>
<dbReference type="InterPro" id="IPR013783">
    <property type="entry name" value="Ig-like_fold"/>
</dbReference>
<evidence type="ECO:0000256" key="10">
    <source>
        <dbReference type="SAM" id="MobiDB-lite"/>
    </source>
</evidence>
<dbReference type="Ensembl" id="ENSVKKT00000025471.1">
    <property type="protein sequence ID" value="ENSVKKP00000024867.1"/>
    <property type="gene ID" value="ENSVKKG00000016375.1"/>
</dbReference>
<feature type="compositionally biased region" description="Low complexity" evidence="10">
    <location>
        <begin position="239"/>
        <end position="250"/>
    </location>
</feature>
<dbReference type="SMART" id="SM00407">
    <property type="entry name" value="IGc1"/>
    <property type="match status" value="1"/>
</dbReference>
<dbReference type="PANTHER" id="PTHR16675">
    <property type="entry name" value="MHC CLASS I-RELATED"/>
    <property type="match status" value="1"/>
</dbReference>
<dbReference type="InterPro" id="IPR050208">
    <property type="entry name" value="MHC_class-I_related"/>
</dbReference>
<dbReference type="SUPFAM" id="SSF48726">
    <property type="entry name" value="Immunoglobulin"/>
    <property type="match status" value="1"/>
</dbReference>
<protein>
    <recommendedName>
        <fullName evidence="11">Ig-like domain-containing protein</fullName>
    </recommendedName>
</protein>
<organism evidence="12 13">
    <name type="scientific">Varanus komodoensis</name>
    <name type="common">Komodo dragon</name>
    <dbReference type="NCBI Taxonomy" id="61221"/>
    <lineage>
        <taxon>Eukaryota</taxon>
        <taxon>Metazoa</taxon>
        <taxon>Chordata</taxon>
        <taxon>Craniata</taxon>
        <taxon>Vertebrata</taxon>
        <taxon>Euteleostomi</taxon>
        <taxon>Lepidosauria</taxon>
        <taxon>Squamata</taxon>
        <taxon>Bifurcata</taxon>
        <taxon>Unidentata</taxon>
        <taxon>Episquamata</taxon>
        <taxon>Toxicofera</taxon>
        <taxon>Anguimorpha</taxon>
        <taxon>Paleoanguimorpha</taxon>
        <taxon>Varanoidea</taxon>
        <taxon>Varanidae</taxon>
        <taxon>Varanus</taxon>
    </lineage>
</organism>
<dbReference type="FunFam" id="2.60.40.10:FF:000204">
    <property type="entry name" value="Major histocompatibility complex, class I-related protein"/>
    <property type="match status" value="1"/>
</dbReference>
<dbReference type="InterPro" id="IPR036179">
    <property type="entry name" value="Ig-like_dom_sf"/>
</dbReference>
<dbReference type="GO" id="GO:0005615">
    <property type="term" value="C:extracellular space"/>
    <property type="evidence" value="ECO:0007669"/>
    <property type="project" value="TreeGrafter"/>
</dbReference>
<dbReference type="PANTHER" id="PTHR16675:SF242">
    <property type="entry name" value="MAJOR HISTOCOMPATIBILITY COMPLEX CLASS I-RELATED GENE PROTEIN"/>
    <property type="match status" value="1"/>
</dbReference>
<dbReference type="GO" id="GO:0042612">
    <property type="term" value="C:MHC class I protein complex"/>
    <property type="evidence" value="ECO:0007669"/>
    <property type="project" value="UniProtKB-KW"/>
</dbReference>
<evidence type="ECO:0000256" key="5">
    <source>
        <dbReference type="ARBA" id="ARBA00022859"/>
    </source>
</evidence>
<feature type="region of interest" description="Disordered" evidence="10">
    <location>
        <begin position="224"/>
        <end position="250"/>
    </location>
</feature>
<keyword evidence="3" id="KW-0812">Transmembrane</keyword>
<dbReference type="Pfam" id="PF07654">
    <property type="entry name" value="C1-set"/>
    <property type="match status" value="1"/>
</dbReference>
<keyword evidence="5" id="KW-0391">Immunity</keyword>
<evidence type="ECO:0000259" key="11">
    <source>
        <dbReference type="PROSITE" id="PS50835"/>
    </source>
</evidence>
<dbReference type="PROSITE" id="PS50835">
    <property type="entry name" value="IG_LIKE"/>
    <property type="match status" value="1"/>
</dbReference>
<evidence type="ECO:0000256" key="8">
    <source>
        <dbReference type="ARBA" id="ARBA00023157"/>
    </source>
</evidence>
<name>A0A8D2Q7N3_VARKO</name>
<dbReference type="GO" id="GO:0002474">
    <property type="term" value="P:antigen processing and presentation of peptide antigen via MHC class I"/>
    <property type="evidence" value="ECO:0007669"/>
    <property type="project" value="UniProtKB-KW"/>
</dbReference>
<dbReference type="InterPro" id="IPR037055">
    <property type="entry name" value="MHC_I-like_Ag-recog_sf"/>
</dbReference>
<keyword evidence="4" id="KW-0732">Signal</keyword>
<keyword evidence="2" id="KW-0490">MHC I</keyword>
<evidence type="ECO:0000256" key="3">
    <source>
        <dbReference type="ARBA" id="ARBA00022692"/>
    </source>
</evidence>
<dbReference type="AlphaFoldDB" id="A0A8D2Q7N3"/>
<dbReference type="OMA" id="FCFCARI"/>
<evidence type="ECO:0000256" key="4">
    <source>
        <dbReference type="ARBA" id="ARBA00022729"/>
    </source>
</evidence>
<dbReference type="GO" id="GO:0009897">
    <property type="term" value="C:external side of plasma membrane"/>
    <property type="evidence" value="ECO:0007669"/>
    <property type="project" value="TreeGrafter"/>
</dbReference>
<dbReference type="Gene3D" id="3.30.500.10">
    <property type="entry name" value="MHC class I-like antigen recognition-like"/>
    <property type="match status" value="1"/>
</dbReference>
<keyword evidence="9" id="KW-0325">Glycoprotein</keyword>
<dbReference type="SUPFAM" id="SSF54452">
    <property type="entry name" value="MHC antigen-recognition domain"/>
    <property type="match status" value="1"/>
</dbReference>
<reference evidence="12" key="1">
    <citation type="submission" date="2025-08" db="UniProtKB">
        <authorList>
            <consortium name="Ensembl"/>
        </authorList>
    </citation>
    <scope>IDENTIFICATION</scope>
</reference>
<accession>A0A8D2Q7N3</accession>
<sequence>SSSISLGYFIWMSQPPDSGPPLLALEGCLSGAAFLRYDSLSGKARPRGAWAKTLEEAKPGHWDQQTELLLRILRFVGHLRAARSCWASKIKRFLVKTCIEQLKRYGSYANVTEPPVVTVSRKVNESVETLVCRVHGFYPREINATWRMNGMVQEHHTFAQVAPNADGTFYHRLSIDIDPQKRDQYRCHVNHMGLPETLAWEEPTGERWRDRSLAPGEFLGVGSFPQGRWGRPEDRTPWATAAPSSAISAS</sequence>
<dbReference type="InterPro" id="IPR007110">
    <property type="entry name" value="Ig-like_dom"/>
</dbReference>
<dbReference type="InterPro" id="IPR003006">
    <property type="entry name" value="Ig/MHC_CS"/>
</dbReference>
<evidence type="ECO:0000256" key="9">
    <source>
        <dbReference type="ARBA" id="ARBA00023180"/>
    </source>
</evidence>
<keyword evidence="13" id="KW-1185">Reference proteome</keyword>
<dbReference type="InterPro" id="IPR003597">
    <property type="entry name" value="Ig_C1-set"/>
</dbReference>
<reference evidence="12" key="2">
    <citation type="submission" date="2025-09" db="UniProtKB">
        <authorList>
            <consortium name="Ensembl"/>
        </authorList>
    </citation>
    <scope>IDENTIFICATION</scope>
</reference>
<feature type="domain" description="Ig-like" evidence="11">
    <location>
        <begin position="114"/>
        <end position="199"/>
    </location>
</feature>
<keyword evidence="7" id="KW-0472">Membrane</keyword>
<comment type="subcellular location">
    <subcellularLocation>
        <location evidence="1">Membrane</location>
        <topology evidence="1">Single-pass type I membrane protein</topology>
    </subcellularLocation>
</comment>
<dbReference type="PROSITE" id="PS00290">
    <property type="entry name" value="IG_MHC"/>
    <property type="match status" value="1"/>
</dbReference>
<evidence type="ECO:0000256" key="6">
    <source>
        <dbReference type="ARBA" id="ARBA00022989"/>
    </source>
</evidence>
<evidence type="ECO:0000256" key="2">
    <source>
        <dbReference type="ARBA" id="ARBA00022451"/>
    </source>
</evidence>
<evidence type="ECO:0000256" key="7">
    <source>
        <dbReference type="ARBA" id="ARBA00023136"/>
    </source>
</evidence>
<dbReference type="Gene3D" id="2.60.40.10">
    <property type="entry name" value="Immunoglobulins"/>
    <property type="match status" value="1"/>
</dbReference>
<keyword evidence="8" id="KW-1015">Disulfide bond</keyword>
<evidence type="ECO:0000313" key="12">
    <source>
        <dbReference type="Ensembl" id="ENSVKKP00000024867.1"/>
    </source>
</evidence>